<dbReference type="PANTHER" id="PTHR43319:SF3">
    <property type="entry name" value="BETA-LACTAMASE-RELATED DOMAIN-CONTAINING PROTEIN"/>
    <property type="match status" value="1"/>
</dbReference>
<evidence type="ECO:0000259" key="1">
    <source>
        <dbReference type="Pfam" id="PF00144"/>
    </source>
</evidence>
<accession>A0A059FVZ6</accession>
<dbReference type="PATRIC" id="fig|1280951.3.peg.1677"/>
<proteinExistence type="predicted"/>
<dbReference type="OrthoDB" id="5705574at2"/>
<comment type="caution">
    <text evidence="2">The sequence shown here is derived from an EMBL/GenBank/DDBJ whole genome shotgun (WGS) entry which is preliminary data.</text>
</comment>
<dbReference type="PANTHER" id="PTHR43319">
    <property type="entry name" value="BETA-LACTAMASE-RELATED"/>
    <property type="match status" value="1"/>
</dbReference>
<dbReference type="EMBL" id="ARYI01000006">
    <property type="protein sequence ID" value="KCZ94782.1"/>
    <property type="molecule type" value="Genomic_DNA"/>
</dbReference>
<gene>
    <name evidence="2" type="ORF">HHI_08308</name>
</gene>
<dbReference type="RefSeq" id="WP_011648501.1">
    <property type="nucleotide sequence ID" value="NZ_ARYI01000006.1"/>
</dbReference>
<dbReference type="Gene3D" id="3.40.710.10">
    <property type="entry name" value="DD-peptidase/beta-lactamase superfamily"/>
    <property type="match status" value="1"/>
</dbReference>
<dbReference type="InterPro" id="IPR012338">
    <property type="entry name" value="Beta-lactam/transpept-like"/>
</dbReference>
<protein>
    <submittedName>
        <fullName evidence="2">Putative esterase</fullName>
    </submittedName>
</protein>
<evidence type="ECO:0000313" key="2">
    <source>
        <dbReference type="EMBL" id="KCZ94782.1"/>
    </source>
</evidence>
<keyword evidence="3" id="KW-1185">Reference proteome</keyword>
<dbReference type="InterPro" id="IPR052907">
    <property type="entry name" value="Beta-lactamase/esterase"/>
</dbReference>
<dbReference type="Pfam" id="PF00144">
    <property type="entry name" value="Beta-lactamase"/>
    <property type="match status" value="1"/>
</dbReference>
<sequence>MADDTAPISGYIAPGFEPVREAFEANFAGGEEHGATFALRIGGETLVDLRGGWADRAKERVWAEDTVVPIYSASKGISALVLAMAVEALPAGYETPVADVWPEFAAEGKGEVTIGQMVSHQAGLPGFEKEIDPALWLDPPACAAAIAALAPMWPPGSAHGYHPLTWGYLVGEVVNRITGRTVGAILKEDICGPAGIDFQIGLPEKDEPRVGDMLRPKALAPLGEITPPRRAAFVSKWSSPDRAGRPWREIEIPSANGHGAALGVASLYEAYARGGQIAGGKTLLRSDTLDALIRPRVDGPDLVLPMHTKFGAGIMINSHGKFGPNPETLGHSGWGGSMAIADPARELSAAYVMNRQSASLVGDPRAVRLVEAAYGCL</sequence>
<dbReference type="Proteomes" id="UP000025061">
    <property type="component" value="Unassembled WGS sequence"/>
</dbReference>
<dbReference type="InterPro" id="IPR001466">
    <property type="entry name" value="Beta-lactam-related"/>
</dbReference>
<name>A0A059FVZ6_9PROT</name>
<evidence type="ECO:0000313" key="3">
    <source>
        <dbReference type="Proteomes" id="UP000025061"/>
    </source>
</evidence>
<feature type="domain" description="Beta-lactamase-related" evidence="1">
    <location>
        <begin position="25"/>
        <end position="370"/>
    </location>
</feature>
<organism evidence="2 3">
    <name type="scientific">Hyphomonas hirschiana VP5</name>
    <dbReference type="NCBI Taxonomy" id="1280951"/>
    <lineage>
        <taxon>Bacteria</taxon>
        <taxon>Pseudomonadati</taxon>
        <taxon>Pseudomonadota</taxon>
        <taxon>Alphaproteobacteria</taxon>
        <taxon>Hyphomonadales</taxon>
        <taxon>Hyphomonadaceae</taxon>
        <taxon>Hyphomonas</taxon>
    </lineage>
</organism>
<dbReference type="SUPFAM" id="SSF56601">
    <property type="entry name" value="beta-lactamase/transpeptidase-like"/>
    <property type="match status" value="1"/>
</dbReference>
<reference evidence="2 3" key="1">
    <citation type="submission" date="2013-04" db="EMBL/GenBank/DDBJ databases">
        <title>Hyphomonas hirschiana VP5 Genome Sequencing.</title>
        <authorList>
            <person name="Lai Q."/>
            <person name="Shao Z."/>
        </authorList>
    </citation>
    <scope>NUCLEOTIDE SEQUENCE [LARGE SCALE GENOMIC DNA]</scope>
    <source>
        <strain evidence="2 3">VP5</strain>
    </source>
</reference>
<dbReference type="AlphaFoldDB" id="A0A059FVZ6"/>